<dbReference type="Proteomes" id="UP001177023">
    <property type="component" value="Unassembled WGS sequence"/>
</dbReference>
<dbReference type="GO" id="GO:0005634">
    <property type="term" value="C:nucleus"/>
    <property type="evidence" value="ECO:0007669"/>
    <property type="project" value="InterPro"/>
</dbReference>
<dbReference type="EMBL" id="CATQJA010001156">
    <property type="protein sequence ID" value="CAJ0566039.1"/>
    <property type="molecule type" value="Genomic_DNA"/>
</dbReference>
<feature type="repeat" description="MBT" evidence="1">
    <location>
        <begin position="215"/>
        <end position="319"/>
    </location>
</feature>
<reference evidence="4" key="1">
    <citation type="submission" date="2023-06" db="EMBL/GenBank/DDBJ databases">
        <authorList>
            <person name="Delattre M."/>
        </authorList>
    </citation>
    <scope>NUCLEOTIDE SEQUENCE</scope>
    <source>
        <strain evidence="4">AF72</strain>
    </source>
</reference>
<accession>A0AA36CDH9</accession>
<gene>
    <name evidence="4" type="ORF">MSPICULIGERA_LOCUS4655</name>
</gene>
<dbReference type="SUPFAM" id="SSF63748">
    <property type="entry name" value="Tudor/PWWP/MBT"/>
    <property type="match status" value="1"/>
</dbReference>
<keyword evidence="5" id="KW-1185">Reference proteome</keyword>
<comment type="caution">
    <text evidence="4">The sequence shown here is derived from an EMBL/GenBank/DDBJ whole genome shotgun (WGS) entry which is preliminary data.</text>
</comment>
<feature type="non-terminal residue" evidence="4">
    <location>
        <position position="819"/>
    </location>
</feature>
<dbReference type="InterPro" id="IPR038348">
    <property type="entry name" value="SLED_sf"/>
</dbReference>
<dbReference type="PROSITE" id="PS51079">
    <property type="entry name" value="MBT"/>
    <property type="match status" value="1"/>
</dbReference>
<evidence type="ECO:0000256" key="2">
    <source>
        <dbReference type="SAM" id="MobiDB-lite"/>
    </source>
</evidence>
<evidence type="ECO:0000313" key="5">
    <source>
        <dbReference type="Proteomes" id="UP001177023"/>
    </source>
</evidence>
<organism evidence="4 5">
    <name type="scientific">Mesorhabditis spiculigera</name>
    <dbReference type="NCBI Taxonomy" id="96644"/>
    <lineage>
        <taxon>Eukaryota</taxon>
        <taxon>Metazoa</taxon>
        <taxon>Ecdysozoa</taxon>
        <taxon>Nematoda</taxon>
        <taxon>Chromadorea</taxon>
        <taxon>Rhabditida</taxon>
        <taxon>Rhabditina</taxon>
        <taxon>Rhabditomorpha</taxon>
        <taxon>Rhabditoidea</taxon>
        <taxon>Rhabditidae</taxon>
        <taxon>Mesorhabditinae</taxon>
        <taxon>Mesorhabditis</taxon>
    </lineage>
</organism>
<dbReference type="Pfam" id="PF02820">
    <property type="entry name" value="MBT"/>
    <property type="match status" value="1"/>
</dbReference>
<feature type="region of interest" description="Disordered" evidence="2">
    <location>
        <begin position="614"/>
        <end position="743"/>
    </location>
</feature>
<name>A0AA36CDH9_9BILA</name>
<evidence type="ECO:0000313" key="4">
    <source>
        <dbReference type="EMBL" id="CAJ0566039.1"/>
    </source>
</evidence>
<evidence type="ECO:0000256" key="1">
    <source>
        <dbReference type="PROSITE-ProRule" id="PRU00459"/>
    </source>
</evidence>
<dbReference type="InterPro" id="IPR013761">
    <property type="entry name" value="SAM/pointed_sf"/>
</dbReference>
<proteinExistence type="predicted"/>
<dbReference type="Gene3D" id="1.10.150.50">
    <property type="entry name" value="Transcription Factor, Ets-1"/>
    <property type="match status" value="1"/>
</dbReference>
<dbReference type="SMART" id="SM00561">
    <property type="entry name" value="MBT"/>
    <property type="match status" value="1"/>
</dbReference>
<protein>
    <recommendedName>
        <fullName evidence="3">SLED domain-containing protein</fullName>
    </recommendedName>
</protein>
<evidence type="ECO:0000259" key="3">
    <source>
        <dbReference type="Pfam" id="PF12140"/>
    </source>
</evidence>
<dbReference type="AlphaFoldDB" id="A0AA36CDH9"/>
<sequence>MRSPLARAKQQMNTIPIVADLKPCVDLSPGHPFDWSIYLDAFGTQPAIGDDLFVHHKFAEQTLFELLFRPNLKVFVQREGESNRLATVLRACADEVEVYFDGDRENSEFVRAEHLLEEPLASILMKDGPDSKLVKFTRNDVADFLKPVKDFIHVGGFFEVQAEYDPLLVLLVQVMSNKSGLLVYGDGSKAYACVHIYDERCHAVGWAEKGLQTNLRYQKLVPHSPLEVQKRAIPERFFEHHPVPRHAYREGQIVEVVVPDRTPKFCPGFISKILNGHYFLVNVCMEDIKKDFEMPMHVGHPFLLSANWARNNGLPLTLPEDFKVDFNYPAFQKELELDEPIDEESLVLPKRRPPEPMRRMEVINFGKLIAEPVVIIRAVRHLVWVTLENARPGEGTEIFGVSSYNLYPCNFAQNNGIRIVAPPVFKALPELEEGQIRFHKDLIFTSRIHSPFAPSNMPYLQERYIKGDYYISTVFVNPKCYAGPYLDEKQVSLLNPCYGPGPLHRVIRLLFRDLFDCFHNIADFYKLFEWAETTELKTSYAKKERHRNKHLNESLSRVLHFPRCETTRHFSGWIRTVLRVLQACPHLIALEKLGDGCELGCKYVDKQKLMALTNLATPRPEPGQPREPLTRAQAMERKEVKRTSSKKALTKKESPPDVPTKKPRSLRSSDQMKNGVKEELLEEEPPLTTYVYKSDGSSSSSNDRVTPDEVVTTVKQAETQPSTSNDKPKPTTAVPTGLSFPPTNPATWNEDDLSGYFKARENSGFIVEFLTKHNMGGAAFMALTIDNIRGFGYVLGPALKIHDAVTHLVTAQKYFEPAN</sequence>
<dbReference type="Pfam" id="PF12140">
    <property type="entry name" value="SLED"/>
    <property type="match status" value="1"/>
</dbReference>
<dbReference type="InterPro" id="IPR004092">
    <property type="entry name" value="Mbt"/>
</dbReference>
<dbReference type="Gene3D" id="3.90.1150.190">
    <property type="entry name" value="SLED domain"/>
    <property type="match status" value="1"/>
</dbReference>
<dbReference type="GO" id="GO:0006355">
    <property type="term" value="P:regulation of DNA-templated transcription"/>
    <property type="evidence" value="ECO:0007669"/>
    <property type="project" value="InterPro"/>
</dbReference>
<dbReference type="InterPro" id="IPR021987">
    <property type="entry name" value="SLED"/>
</dbReference>
<dbReference type="Gene3D" id="2.30.30.140">
    <property type="match status" value="1"/>
</dbReference>
<feature type="compositionally biased region" description="Polar residues" evidence="2">
    <location>
        <begin position="713"/>
        <end position="725"/>
    </location>
</feature>
<feature type="domain" description="SLED" evidence="3">
    <location>
        <begin position="472"/>
        <end position="589"/>
    </location>
</feature>